<dbReference type="SMART" id="SM00960">
    <property type="entry name" value="Robl_LC7"/>
    <property type="match status" value="1"/>
</dbReference>
<dbReference type="AlphaFoldDB" id="A0A067BYV4"/>
<dbReference type="KEGG" id="spar:SPRG_15326"/>
<dbReference type="GO" id="GO:0060090">
    <property type="term" value="F:molecular adaptor activity"/>
    <property type="evidence" value="ECO:0007669"/>
    <property type="project" value="InterPro"/>
</dbReference>
<dbReference type="OMA" id="WAAYEKN"/>
<dbReference type="GO" id="GO:0032008">
    <property type="term" value="P:positive regulation of TOR signaling"/>
    <property type="evidence" value="ECO:0007669"/>
    <property type="project" value="InterPro"/>
</dbReference>
<dbReference type="PANTHER" id="PTHR13323">
    <property type="entry name" value="LATE ENDOSOMAL/LYSOSOMAL MP1 INTERACTING PROTEIN"/>
    <property type="match status" value="1"/>
</dbReference>
<accession>A0A067BYV4</accession>
<dbReference type="OrthoDB" id="271745at2759"/>
<dbReference type="VEuPathDB" id="FungiDB:SPRG_15326"/>
<dbReference type="STRING" id="695850.A0A067BYV4"/>
<organism evidence="3 4">
    <name type="scientific">Saprolegnia parasitica (strain CBS 223.65)</name>
    <dbReference type="NCBI Taxonomy" id="695850"/>
    <lineage>
        <taxon>Eukaryota</taxon>
        <taxon>Sar</taxon>
        <taxon>Stramenopiles</taxon>
        <taxon>Oomycota</taxon>
        <taxon>Saprolegniomycetes</taxon>
        <taxon>Saprolegniales</taxon>
        <taxon>Saprolegniaceae</taxon>
        <taxon>Saprolegnia</taxon>
    </lineage>
</organism>
<keyword evidence="4" id="KW-1185">Reference proteome</keyword>
<evidence type="ECO:0000256" key="1">
    <source>
        <dbReference type="ARBA" id="ARBA00007191"/>
    </source>
</evidence>
<proteinExistence type="inferred from homology"/>
<comment type="similarity">
    <text evidence="1">Belongs to the GAMAD family.</text>
</comment>
<dbReference type="InterPro" id="IPR037587">
    <property type="entry name" value="LAMTOR2-like"/>
</dbReference>
<evidence type="ECO:0000313" key="3">
    <source>
        <dbReference type="EMBL" id="KDO19511.1"/>
    </source>
</evidence>
<dbReference type="InterPro" id="IPR004942">
    <property type="entry name" value="Roadblock/LAMTOR2_dom"/>
</dbReference>
<dbReference type="SUPFAM" id="SSF103196">
    <property type="entry name" value="Roadblock/LC7 domain"/>
    <property type="match status" value="1"/>
</dbReference>
<dbReference type="GO" id="GO:0005085">
    <property type="term" value="F:guanyl-nucleotide exchange factor activity"/>
    <property type="evidence" value="ECO:0007669"/>
    <property type="project" value="InterPro"/>
</dbReference>
<dbReference type="Gene3D" id="3.30.450.30">
    <property type="entry name" value="Dynein light chain 2a, cytoplasmic"/>
    <property type="match status" value="1"/>
</dbReference>
<dbReference type="EMBL" id="KK583347">
    <property type="protein sequence ID" value="KDO19511.1"/>
    <property type="molecule type" value="Genomic_DNA"/>
</dbReference>
<reference evidence="3 4" key="1">
    <citation type="journal article" date="2013" name="PLoS Genet.">
        <title>Distinctive expansion of potential virulence genes in the genome of the oomycete fish pathogen Saprolegnia parasitica.</title>
        <authorList>
            <person name="Jiang R.H."/>
            <person name="de Bruijn I."/>
            <person name="Haas B.J."/>
            <person name="Belmonte R."/>
            <person name="Lobach L."/>
            <person name="Christie J."/>
            <person name="van den Ackerveken G."/>
            <person name="Bottin A."/>
            <person name="Bulone V."/>
            <person name="Diaz-Moreno S.M."/>
            <person name="Dumas B."/>
            <person name="Fan L."/>
            <person name="Gaulin E."/>
            <person name="Govers F."/>
            <person name="Grenville-Briggs L.J."/>
            <person name="Horner N.R."/>
            <person name="Levin J.Z."/>
            <person name="Mammella M."/>
            <person name="Meijer H.J."/>
            <person name="Morris P."/>
            <person name="Nusbaum C."/>
            <person name="Oome S."/>
            <person name="Phillips A.J."/>
            <person name="van Rooyen D."/>
            <person name="Rzeszutek E."/>
            <person name="Saraiva M."/>
            <person name="Secombes C.J."/>
            <person name="Seidl M.F."/>
            <person name="Snel B."/>
            <person name="Stassen J.H."/>
            <person name="Sykes S."/>
            <person name="Tripathy S."/>
            <person name="van den Berg H."/>
            <person name="Vega-Arreguin J.C."/>
            <person name="Wawra S."/>
            <person name="Young S.K."/>
            <person name="Zeng Q."/>
            <person name="Dieguez-Uribeondo J."/>
            <person name="Russ C."/>
            <person name="Tyler B.M."/>
            <person name="van West P."/>
        </authorList>
    </citation>
    <scope>NUCLEOTIDE SEQUENCE [LARGE SCALE GENOMIC DNA]</scope>
    <source>
        <strain evidence="3 4">CBS 223.65</strain>
    </source>
</reference>
<dbReference type="Proteomes" id="UP000030745">
    <property type="component" value="Unassembled WGS sequence"/>
</dbReference>
<feature type="domain" description="Roadblock/LAMTOR2" evidence="2">
    <location>
        <begin position="7"/>
        <end position="111"/>
    </location>
</feature>
<name>A0A067BYV4_SAPPC</name>
<evidence type="ECO:0000259" key="2">
    <source>
        <dbReference type="SMART" id="SM00960"/>
    </source>
</evidence>
<dbReference type="GeneID" id="24137065"/>
<dbReference type="RefSeq" id="XP_012209775.1">
    <property type="nucleotide sequence ID" value="XM_012354385.1"/>
</dbReference>
<gene>
    <name evidence="3" type="ORF">SPRG_15326</name>
</gene>
<sequence length="140" mass="14843">MIRAKVLPEVLRQGLGDGVAAILLMTVDGALLGSVGAMSPSSTPSHASGVEPAVDVKVVGAIAANVWAEYDHSAKEIFPTEDLRVLFLEFQKDKCLAVTSASAGYLLCAYSDGKAPMGLLKKKLETLQPYLKEALEKIQV</sequence>
<protein>
    <recommendedName>
        <fullName evidence="2">Roadblock/LAMTOR2 domain-containing protein</fullName>
    </recommendedName>
</protein>
<evidence type="ECO:0000313" key="4">
    <source>
        <dbReference type="Proteomes" id="UP000030745"/>
    </source>
</evidence>